<dbReference type="Gene3D" id="1.20.120.450">
    <property type="entry name" value="dinb family like domain"/>
    <property type="match status" value="1"/>
</dbReference>
<dbReference type="Pfam" id="PF03781">
    <property type="entry name" value="FGE-sulfatase"/>
    <property type="match status" value="2"/>
</dbReference>
<keyword evidence="8" id="KW-1185">Reference proteome</keyword>
<evidence type="ECO:0000313" key="7">
    <source>
        <dbReference type="EMBL" id="ADV63449.1"/>
    </source>
</evidence>
<dbReference type="InParanoid" id="E8R1N1"/>
<proteinExistence type="predicted"/>
<dbReference type="InterPro" id="IPR042095">
    <property type="entry name" value="SUMF_sf"/>
</dbReference>
<dbReference type="AlphaFoldDB" id="E8R1N1"/>
<gene>
    <name evidence="7" type="ordered locus">Isop_2884</name>
</gene>
<evidence type="ECO:0000256" key="2">
    <source>
        <dbReference type="ARBA" id="ARBA00023004"/>
    </source>
</evidence>
<dbReference type="InterPro" id="IPR024775">
    <property type="entry name" value="DinB-like"/>
</dbReference>
<feature type="domain" description="Sulfatase-modifying factor enzyme-like" evidence="5">
    <location>
        <begin position="206"/>
        <end position="350"/>
    </location>
</feature>
<dbReference type="InterPro" id="IPR016187">
    <property type="entry name" value="CTDL_fold"/>
</dbReference>
<dbReference type="InterPro" id="IPR034660">
    <property type="entry name" value="DinB/YfiT-like"/>
</dbReference>
<evidence type="ECO:0000259" key="5">
    <source>
        <dbReference type="Pfam" id="PF03781"/>
    </source>
</evidence>
<dbReference type="PANTHER" id="PTHR23150:SF36">
    <property type="entry name" value="HERCYNINE OXYGENASE"/>
    <property type="match status" value="1"/>
</dbReference>
<reference key="1">
    <citation type="submission" date="2010-11" db="EMBL/GenBank/DDBJ databases">
        <title>The complete sequence of chromosome of Isophaera pallida ATCC 43644.</title>
        <authorList>
            <consortium name="US DOE Joint Genome Institute (JGI-PGF)"/>
            <person name="Lucas S."/>
            <person name="Copeland A."/>
            <person name="Lapidus A."/>
            <person name="Bruce D."/>
            <person name="Goodwin L."/>
            <person name="Pitluck S."/>
            <person name="Kyrpides N."/>
            <person name="Mavromatis K."/>
            <person name="Pagani I."/>
            <person name="Ivanova N."/>
            <person name="Saunders E."/>
            <person name="Brettin T."/>
            <person name="Detter J.C."/>
            <person name="Han C."/>
            <person name="Tapia R."/>
            <person name="Land M."/>
            <person name="Hauser L."/>
            <person name="Markowitz V."/>
            <person name="Cheng J.-F."/>
            <person name="Hugenholtz P."/>
            <person name="Woyke T."/>
            <person name="Wu D."/>
            <person name="Eisen J.A."/>
        </authorList>
    </citation>
    <scope>NUCLEOTIDE SEQUENCE</scope>
    <source>
        <strain>ATCC 43644</strain>
    </source>
</reference>
<dbReference type="KEGG" id="ipa:Isop_2884"/>
<sequence>MTHSPNSPRPFASPLRIDPSPMSVPTHPACLARSARAAELIARRQLVRARTLAILEIVDSSDRLGQIHPDFSPIRWHWGHLIVYEAHWVLRVAGGLDPGRDEWNHAFDPRHTAKADRVHLPDETTLFDYAQQVDQRIADLLDRWSAGTVTSPLLENGYILDLVREHECQHQEIMLMLIALLPPNRKTRPASWSEAPTILTPQDRFDWVEFPGGSFLQGDSSKSFAWDNERPAHEATVPCPFALARQPVSESLYAAFLEDDGYQRPEFWSAEGWRWRDAAHVIGPARWLPPNSPSNPSLTWWVRDLFEDRPLRPDRPVVGLSKHEAEAFARWAGVRLPTESEWEGAARRTDLRSNQPGLEALGAVWEWTASPFAPYPGFQPYPYEGYSQAWFDHRHFVLRGGSWATHPDLLRPSFRNWYQPEVRQALSGLRPARLD</sequence>
<evidence type="ECO:0000256" key="4">
    <source>
        <dbReference type="SAM" id="MobiDB-lite"/>
    </source>
</evidence>
<feature type="domain" description="DinB-like" evidence="6">
    <location>
        <begin position="47"/>
        <end position="174"/>
    </location>
</feature>
<evidence type="ECO:0000313" key="8">
    <source>
        <dbReference type="Proteomes" id="UP000008631"/>
    </source>
</evidence>
<accession>E8R1N1</accession>
<dbReference type="SUPFAM" id="SSF109854">
    <property type="entry name" value="DinB/YfiT-like putative metalloenzymes"/>
    <property type="match status" value="1"/>
</dbReference>
<keyword evidence="1" id="KW-0560">Oxidoreductase</keyword>
<dbReference type="RefSeq" id="WP_013565737.1">
    <property type="nucleotide sequence ID" value="NC_014962.1"/>
</dbReference>
<dbReference type="EMBL" id="CP002353">
    <property type="protein sequence ID" value="ADV63449.1"/>
    <property type="molecule type" value="Genomic_DNA"/>
</dbReference>
<evidence type="ECO:0000256" key="3">
    <source>
        <dbReference type="ARBA" id="ARBA00037882"/>
    </source>
</evidence>
<reference evidence="7 8" key="2">
    <citation type="journal article" date="2011" name="Stand. Genomic Sci.">
        <title>Complete genome sequence of Isosphaera pallida type strain (IS1B).</title>
        <authorList>
            <consortium name="US DOE Joint Genome Institute (JGI-PGF)"/>
            <person name="Goker M."/>
            <person name="Cleland D."/>
            <person name="Saunders E."/>
            <person name="Lapidus A."/>
            <person name="Nolan M."/>
            <person name="Lucas S."/>
            <person name="Hammon N."/>
            <person name="Deshpande S."/>
            <person name="Cheng J.F."/>
            <person name="Tapia R."/>
            <person name="Han C."/>
            <person name="Goodwin L."/>
            <person name="Pitluck S."/>
            <person name="Liolios K."/>
            <person name="Pagani I."/>
            <person name="Ivanova N."/>
            <person name="Mavromatis K."/>
            <person name="Pati A."/>
            <person name="Chen A."/>
            <person name="Palaniappan K."/>
            <person name="Land M."/>
            <person name="Hauser L."/>
            <person name="Chang Y.J."/>
            <person name="Jeffries C.D."/>
            <person name="Detter J.C."/>
            <person name="Beck B."/>
            <person name="Woyke T."/>
            <person name="Bristow J."/>
            <person name="Eisen J.A."/>
            <person name="Markowitz V."/>
            <person name="Hugenholtz P."/>
            <person name="Kyrpides N.C."/>
            <person name="Klenk H.P."/>
        </authorList>
    </citation>
    <scope>NUCLEOTIDE SEQUENCE [LARGE SCALE GENOMIC DNA]</scope>
    <source>
        <strain evidence="8">ATCC 43644 / DSM 9630 / IS1B</strain>
    </source>
</reference>
<dbReference type="SUPFAM" id="SSF56436">
    <property type="entry name" value="C-type lectin-like"/>
    <property type="match status" value="1"/>
</dbReference>
<protein>
    <recommendedName>
        <fullName evidence="9">Ergothioneine biosynthesis protein EgtB</fullName>
    </recommendedName>
</protein>
<dbReference type="Proteomes" id="UP000008631">
    <property type="component" value="Chromosome"/>
</dbReference>
<evidence type="ECO:0000256" key="1">
    <source>
        <dbReference type="ARBA" id="ARBA00023002"/>
    </source>
</evidence>
<dbReference type="eggNOG" id="COG1262">
    <property type="taxonomic scope" value="Bacteria"/>
</dbReference>
<dbReference type="InterPro" id="IPR051043">
    <property type="entry name" value="Sulfatase_Mod_Factor_Kinase"/>
</dbReference>
<feature type="region of interest" description="Disordered" evidence="4">
    <location>
        <begin position="1"/>
        <end position="22"/>
    </location>
</feature>
<dbReference type="HOGENOM" id="CLU_012431_9_2_0"/>
<name>E8R1N1_ISOPI</name>
<dbReference type="Pfam" id="PF12867">
    <property type="entry name" value="DinB_2"/>
    <property type="match status" value="1"/>
</dbReference>
<evidence type="ECO:0008006" key="9">
    <source>
        <dbReference type="Google" id="ProtNLM"/>
    </source>
</evidence>
<evidence type="ECO:0000259" key="6">
    <source>
        <dbReference type="Pfam" id="PF12867"/>
    </source>
</evidence>
<dbReference type="InterPro" id="IPR005532">
    <property type="entry name" value="SUMF_dom"/>
</dbReference>
<organism evidence="7 8">
    <name type="scientific">Isosphaera pallida (strain ATCC 43644 / DSM 9630 / IS1B)</name>
    <dbReference type="NCBI Taxonomy" id="575540"/>
    <lineage>
        <taxon>Bacteria</taxon>
        <taxon>Pseudomonadati</taxon>
        <taxon>Planctomycetota</taxon>
        <taxon>Planctomycetia</taxon>
        <taxon>Isosphaerales</taxon>
        <taxon>Isosphaeraceae</taxon>
        <taxon>Isosphaera</taxon>
    </lineage>
</organism>
<feature type="domain" description="Sulfatase-modifying factor enzyme-like" evidence="5">
    <location>
        <begin position="354"/>
        <end position="433"/>
    </location>
</feature>
<dbReference type="PANTHER" id="PTHR23150">
    <property type="entry name" value="SULFATASE MODIFYING FACTOR 1, 2"/>
    <property type="match status" value="1"/>
</dbReference>
<dbReference type="STRING" id="575540.Isop_2884"/>
<dbReference type="Gene3D" id="3.90.1580.10">
    <property type="entry name" value="paralog of FGE (formylglycine-generating enzyme)"/>
    <property type="match status" value="2"/>
</dbReference>
<comment type="pathway">
    <text evidence="3">Amino-acid biosynthesis; ergothioneine biosynthesis.</text>
</comment>
<keyword evidence="2" id="KW-0408">Iron</keyword>